<keyword evidence="2" id="KW-1185">Reference proteome</keyword>
<dbReference type="EMBL" id="ABOX02000025">
    <property type="protein sequence ID" value="EEF59681.1"/>
    <property type="molecule type" value="Genomic_DNA"/>
</dbReference>
<organism evidence="1 2">
    <name type="scientific">Pedosphaera parvula (strain Ellin514)</name>
    <dbReference type="NCBI Taxonomy" id="320771"/>
    <lineage>
        <taxon>Bacteria</taxon>
        <taxon>Pseudomonadati</taxon>
        <taxon>Verrucomicrobiota</taxon>
        <taxon>Pedosphaerae</taxon>
        <taxon>Pedosphaerales</taxon>
        <taxon>Pedosphaeraceae</taxon>
        <taxon>Pedosphaera</taxon>
    </lineage>
</organism>
<dbReference type="Proteomes" id="UP000003688">
    <property type="component" value="Unassembled WGS sequence"/>
</dbReference>
<comment type="caution">
    <text evidence="1">The sequence shown here is derived from an EMBL/GenBank/DDBJ whole genome shotgun (WGS) entry which is preliminary data.</text>
</comment>
<reference evidence="1 2" key="1">
    <citation type="journal article" date="2011" name="J. Bacteriol.">
        <title>Genome sequence of 'Pedosphaera parvula' Ellin514, an aerobic Verrucomicrobial isolate from pasture soil.</title>
        <authorList>
            <person name="Kant R."/>
            <person name="van Passel M.W."/>
            <person name="Sangwan P."/>
            <person name="Palva A."/>
            <person name="Lucas S."/>
            <person name="Copeland A."/>
            <person name="Lapidus A."/>
            <person name="Glavina Del Rio T."/>
            <person name="Dalin E."/>
            <person name="Tice H."/>
            <person name="Bruce D."/>
            <person name="Goodwin L."/>
            <person name="Pitluck S."/>
            <person name="Chertkov O."/>
            <person name="Larimer F.W."/>
            <person name="Land M.L."/>
            <person name="Hauser L."/>
            <person name="Brettin T.S."/>
            <person name="Detter J.C."/>
            <person name="Han S."/>
            <person name="de Vos W.M."/>
            <person name="Janssen P.H."/>
            <person name="Smidt H."/>
        </authorList>
    </citation>
    <scope>NUCLEOTIDE SEQUENCE [LARGE SCALE GENOMIC DNA]</scope>
    <source>
        <strain evidence="1 2">Ellin514</strain>
    </source>
</reference>
<name>B9XKL1_PEDPL</name>
<gene>
    <name evidence="1" type="ORF">Cflav_PD2670</name>
</gene>
<evidence type="ECO:0000313" key="2">
    <source>
        <dbReference type="Proteomes" id="UP000003688"/>
    </source>
</evidence>
<dbReference type="STRING" id="320771.Cflav_PD2670"/>
<evidence type="ECO:0000313" key="1">
    <source>
        <dbReference type="EMBL" id="EEF59681.1"/>
    </source>
</evidence>
<protein>
    <submittedName>
        <fullName evidence="1">Uncharacterized protein</fullName>
    </submittedName>
</protein>
<accession>B9XKL1</accession>
<sequence precursor="true">MLSSNDMGFLLFGSQRNVATLLGLEDVSIMLSHANFRIREGNSPLATPVI</sequence>
<proteinExistence type="predicted"/>
<dbReference type="AlphaFoldDB" id="B9XKL1"/>